<dbReference type="PANTHER" id="PTHR43775:SF51">
    <property type="entry name" value="INACTIVE PHENOLPHTHIOCEROL SYNTHESIS POLYKETIDE SYNTHASE TYPE I PKS1-RELATED"/>
    <property type="match status" value="1"/>
</dbReference>
<dbReference type="InterPro" id="IPR041618">
    <property type="entry name" value="PKS_DE"/>
</dbReference>
<dbReference type="InterPro" id="IPR032821">
    <property type="entry name" value="PKS_assoc"/>
</dbReference>
<keyword evidence="2" id="KW-0597">Phosphoprotein</keyword>
<dbReference type="GO" id="GO:0004315">
    <property type="term" value="F:3-oxoacyl-[acyl-carrier-protein] synthase activity"/>
    <property type="evidence" value="ECO:0007669"/>
    <property type="project" value="InterPro"/>
</dbReference>
<dbReference type="InterPro" id="IPR036291">
    <property type="entry name" value="NAD(P)-bd_dom_sf"/>
</dbReference>
<feature type="domain" description="Carrier" evidence="13">
    <location>
        <begin position="4048"/>
        <end position="4123"/>
    </location>
</feature>
<dbReference type="FunFam" id="1.10.1200.10:FF:000007">
    <property type="entry name" value="Probable polyketide synthase pks17"/>
    <property type="match status" value="2"/>
</dbReference>
<dbReference type="SMART" id="SM00827">
    <property type="entry name" value="PKS_AT"/>
    <property type="match status" value="3"/>
</dbReference>
<dbReference type="InterPro" id="IPR020807">
    <property type="entry name" value="PKS_DH"/>
</dbReference>
<feature type="region of interest" description="N-terminal hotdog fold" evidence="12">
    <location>
        <begin position="1818"/>
        <end position="1945"/>
    </location>
</feature>
<comment type="pathway">
    <text evidence="9">Antibiotic biosynthesis; erythromycin biosynthesis.</text>
</comment>
<dbReference type="Proteomes" id="UP000325787">
    <property type="component" value="Chromosome"/>
</dbReference>
<dbReference type="GO" id="GO:0047879">
    <property type="term" value="F:erythronolide synthase activity"/>
    <property type="evidence" value="ECO:0007669"/>
    <property type="project" value="UniProtKB-EC"/>
</dbReference>
<dbReference type="SUPFAM" id="SSF55048">
    <property type="entry name" value="Probable ACP-binding domain of malonyl-CoA ACP transacylase"/>
    <property type="match status" value="3"/>
</dbReference>
<accession>A0A5Q0HF53</accession>
<keyword evidence="4" id="KW-0677">Repeat</keyword>
<dbReference type="GO" id="GO:0004312">
    <property type="term" value="F:fatty acid synthase activity"/>
    <property type="evidence" value="ECO:0007669"/>
    <property type="project" value="TreeGrafter"/>
</dbReference>
<feature type="domain" description="Carrier" evidence="13">
    <location>
        <begin position="2547"/>
        <end position="2622"/>
    </location>
</feature>
<dbReference type="Pfam" id="PF02801">
    <property type="entry name" value="Ketoacyl-synt_C"/>
    <property type="match status" value="3"/>
</dbReference>
<dbReference type="NCBIfam" id="NF045894">
    <property type="entry name" value="PKS_plus_SDR"/>
    <property type="match status" value="1"/>
</dbReference>
<dbReference type="InterPro" id="IPR016036">
    <property type="entry name" value="Malonyl_transacylase_ACP-bd"/>
</dbReference>
<feature type="region of interest" description="C-terminal hotdog fold" evidence="12">
    <location>
        <begin position="1956"/>
        <end position="2090"/>
    </location>
</feature>
<dbReference type="PROSITE" id="PS51257">
    <property type="entry name" value="PROKAR_LIPOPROTEIN"/>
    <property type="match status" value="1"/>
</dbReference>
<evidence type="ECO:0000256" key="7">
    <source>
        <dbReference type="ARBA" id="ARBA00052442"/>
    </source>
</evidence>
<dbReference type="InterPro" id="IPR049900">
    <property type="entry name" value="PKS_mFAS_DH"/>
</dbReference>
<feature type="active site" description="Proton donor; for dehydratase activity" evidence="12">
    <location>
        <position position="2017"/>
    </location>
</feature>
<feature type="domain" description="Carrier" evidence="13">
    <location>
        <begin position="878"/>
        <end position="953"/>
    </location>
</feature>
<feature type="domain" description="Ketosynthase family 3 (KS3)" evidence="14">
    <location>
        <begin position="19"/>
        <end position="430"/>
    </location>
</feature>
<evidence type="ECO:0000256" key="8">
    <source>
        <dbReference type="ARBA" id="ARBA00060158"/>
    </source>
</evidence>
<dbReference type="InterPro" id="IPR016039">
    <property type="entry name" value="Thiolase-like"/>
</dbReference>
<evidence type="ECO:0000256" key="6">
    <source>
        <dbReference type="ARBA" id="ARBA00023315"/>
    </source>
</evidence>
<dbReference type="EMBL" id="CP034550">
    <property type="protein sequence ID" value="QFZ24473.1"/>
    <property type="molecule type" value="Genomic_DNA"/>
</dbReference>
<evidence type="ECO:0000259" key="14">
    <source>
        <dbReference type="PROSITE" id="PS52004"/>
    </source>
</evidence>
<gene>
    <name evidence="16" type="ORF">EKG83_24455</name>
</gene>
<keyword evidence="3" id="KW-0808">Transferase</keyword>
<dbReference type="InterPro" id="IPR036736">
    <property type="entry name" value="ACP-like_sf"/>
</dbReference>
<dbReference type="PROSITE" id="PS52004">
    <property type="entry name" value="KS3_2"/>
    <property type="match status" value="3"/>
</dbReference>
<keyword evidence="5" id="KW-0511">Multifunctional enzyme</keyword>
<dbReference type="InterPro" id="IPR020806">
    <property type="entry name" value="PKS_PP-bd"/>
</dbReference>
<dbReference type="Gene3D" id="3.40.47.10">
    <property type="match status" value="3"/>
</dbReference>
<dbReference type="Gene3D" id="3.40.50.720">
    <property type="entry name" value="NAD(P)-binding Rossmann-like Domain"/>
    <property type="match status" value="2"/>
</dbReference>
<dbReference type="SMART" id="SM00825">
    <property type="entry name" value="PKS_KS"/>
    <property type="match status" value="3"/>
</dbReference>
<dbReference type="InterPro" id="IPR013968">
    <property type="entry name" value="PKS_KR"/>
</dbReference>
<comment type="function">
    <text evidence="8">Involved in the biosynthesis of antibiotic erythromycin via the biosynthesis of its aglycone precursor, 6-deoxyerythronolide B (6-dEB).</text>
</comment>
<evidence type="ECO:0000256" key="12">
    <source>
        <dbReference type="PROSITE-ProRule" id="PRU01363"/>
    </source>
</evidence>
<dbReference type="Pfam" id="PF00698">
    <property type="entry name" value="Acyl_transf_1"/>
    <property type="match status" value="3"/>
</dbReference>
<evidence type="ECO:0000256" key="11">
    <source>
        <dbReference type="ARBA" id="ARBA00066981"/>
    </source>
</evidence>
<dbReference type="PANTHER" id="PTHR43775">
    <property type="entry name" value="FATTY ACID SYNTHASE"/>
    <property type="match status" value="1"/>
</dbReference>
<dbReference type="SUPFAM" id="SSF47336">
    <property type="entry name" value="ACP-like"/>
    <property type="match status" value="3"/>
</dbReference>
<evidence type="ECO:0000256" key="10">
    <source>
        <dbReference type="ARBA" id="ARBA00063272"/>
    </source>
</evidence>
<dbReference type="CDD" id="cd00833">
    <property type="entry name" value="PKS"/>
    <property type="match status" value="3"/>
</dbReference>
<evidence type="ECO:0000259" key="13">
    <source>
        <dbReference type="PROSITE" id="PS50075"/>
    </source>
</evidence>
<dbReference type="PROSITE" id="PS50075">
    <property type="entry name" value="CARRIER"/>
    <property type="match status" value="3"/>
</dbReference>
<evidence type="ECO:0000256" key="3">
    <source>
        <dbReference type="ARBA" id="ARBA00022679"/>
    </source>
</evidence>
<protein>
    <recommendedName>
        <fullName evidence="11">6-deoxyerythronolide-B synthase</fullName>
        <ecNumber evidence="11">2.3.1.94</ecNumber>
    </recommendedName>
</protein>
<dbReference type="Gene3D" id="3.40.366.10">
    <property type="entry name" value="Malonyl-Coenzyme A Acyl Carrier Protein, domain 2"/>
    <property type="match status" value="3"/>
</dbReference>
<dbReference type="InterPro" id="IPR050091">
    <property type="entry name" value="PKS_NRPS_Biosynth_Enz"/>
</dbReference>
<feature type="domain" description="PKS/mFAS DH" evidence="15">
    <location>
        <begin position="1818"/>
        <end position="2090"/>
    </location>
</feature>
<dbReference type="Gene3D" id="3.30.70.3290">
    <property type="match status" value="3"/>
</dbReference>
<dbReference type="KEGG" id="ssyi:EKG83_24455"/>
<evidence type="ECO:0000313" key="17">
    <source>
        <dbReference type="Proteomes" id="UP000325787"/>
    </source>
</evidence>
<evidence type="ECO:0000259" key="15">
    <source>
        <dbReference type="PROSITE" id="PS52019"/>
    </source>
</evidence>
<dbReference type="SMART" id="SM01294">
    <property type="entry name" value="PKS_PP_betabranch"/>
    <property type="match status" value="2"/>
</dbReference>
<dbReference type="Pfam" id="PF18369">
    <property type="entry name" value="PKS_DE"/>
    <property type="match status" value="1"/>
</dbReference>
<dbReference type="InterPro" id="IPR042104">
    <property type="entry name" value="PKS_dehydratase_sf"/>
</dbReference>
<dbReference type="InterPro" id="IPR014030">
    <property type="entry name" value="Ketoacyl_synth_N"/>
</dbReference>
<dbReference type="Pfam" id="PF00109">
    <property type="entry name" value="ketoacyl-synt"/>
    <property type="match status" value="3"/>
</dbReference>
<dbReference type="FunFam" id="3.40.366.10:FF:000002">
    <property type="entry name" value="Probable polyketide synthase 2"/>
    <property type="match status" value="1"/>
</dbReference>
<name>A0A5Q0HF53_SACSY</name>
<dbReference type="SMART" id="SM00822">
    <property type="entry name" value="PKS_KR"/>
    <property type="match status" value="2"/>
</dbReference>
<dbReference type="Pfam" id="PF08659">
    <property type="entry name" value="KR"/>
    <property type="match status" value="2"/>
</dbReference>
<evidence type="ECO:0000313" key="16">
    <source>
        <dbReference type="EMBL" id="QFZ24473.1"/>
    </source>
</evidence>
<dbReference type="Gene3D" id="1.10.1200.10">
    <property type="entry name" value="ACP-like"/>
    <property type="match status" value="3"/>
</dbReference>
<feature type="domain" description="Ketosynthase family 3 (KS3)" evidence="14">
    <location>
        <begin position="2636"/>
        <end position="3060"/>
    </location>
</feature>
<reference evidence="17" key="1">
    <citation type="journal article" date="2021" name="Curr. Microbiol.">
        <title>Complete genome of nocamycin-producing strain Saccharothrix syringae NRRL B-16468 reveals the biosynthetic potential for secondary metabolites.</title>
        <authorList>
            <person name="Mo X."/>
            <person name="Yang S."/>
        </authorList>
    </citation>
    <scope>NUCLEOTIDE SEQUENCE [LARGE SCALE GENOMIC DNA]</scope>
    <source>
        <strain evidence="17">ATCC 51364 / DSM 43886 / JCM 6844 / KCTC 9398 / NBRC 14523 / NRRL B-16468 / INA 2240</strain>
    </source>
</reference>
<organism evidence="16 17">
    <name type="scientific">Saccharothrix syringae</name>
    <name type="common">Nocardiopsis syringae</name>
    <dbReference type="NCBI Taxonomy" id="103733"/>
    <lineage>
        <taxon>Bacteria</taxon>
        <taxon>Bacillati</taxon>
        <taxon>Actinomycetota</taxon>
        <taxon>Actinomycetes</taxon>
        <taxon>Pseudonocardiales</taxon>
        <taxon>Pseudonocardiaceae</taxon>
        <taxon>Saccharothrix</taxon>
    </lineage>
</organism>
<keyword evidence="17" id="KW-1185">Reference proteome</keyword>
<dbReference type="Gene3D" id="3.10.129.110">
    <property type="entry name" value="Polyketide synthase dehydratase"/>
    <property type="match status" value="1"/>
</dbReference>
<dbReference type="InterPro" id="IPR049551">
    <property type="entry name" value="PKS_DH_C"/>
</dbReference>
<dbReference type="FunFam" id="3.40.47.10:FF:000019">
    <property type="entry name" value="Polyketide synthase type I"/>
    <property type="match status" value="3"/>
</dbReference>
<dbReference type="GO" id="GO:0006633">
    <property type="term" value="P:fatty acid biosynthetic process"/>
    <property type="evidence" value="ECO:0007669"/>
    <property type="project" value="InterPro"/>
</dbReference>
<dbReference type="SMART" id="SM00826">
    <property type="entry name" value="PKS_DH"/>
    <property type="match status" value="1"/>
</dbReference>
<dbReference type="SMART" id="SM00823">
    <property type="entry name" value="PKS_PP"/>
    <property type="match status" value="3"/>
</dbReference>
<dbReference type="InterPro" id="IPR016035">
    <property type="entry name" value="Acyl_Trfase/lysoPLipase"/>
</dbReference>
<dbReference type="Pfam" id="PF16197">
    <property type="entry name" value="KAsynt_C_assoc"/>
    <property type="match status" value="3"/>
</dbReference>
<dbReference type="CDD" id="cd08952">
    <property type="entry name" value="KR_1_SDR_x"/>
    <property type="match status" value="1"/>
</dbReference>
<dbReference type="SUPFAM" id="SSF51735">
    <property type="entry name" value="NAD(P)-binding Rossmann-fold domains"/>
    <property type="match status" value="4"/>
</dbReference>
<dbReference type="InterPro" id="IPR020841">
    <property type="entry name" value="PKS_Beta-ketoAc_synthase_dom"/>
</dbReference>
<dbReference type="PROSITE" id="PS00606">
    <property type="entry name" value="KS3_1"/>
    <property type="match status" value="2"/>
</dbReference>
<feature type="active site" description="Proton acceptor; for dehydratase activity" evidence="12">
    <location>
        <position position="1850"/>
    </location>
</feature>
<dbReference type="EC" id="2.3.1.94" evidence="11"/>
<proteinExistence type="predicted"/>
<feature type="domain" description="Ketosynthase family 3 (KS3)" evidence="14">
    <location>
        <begin position="969"/>
        <end position="1393"/>
    </location>
</feature>
<comment type="catalytic activity">
    <reaction evidence="7">
        <text>6 (S)-methylmalonyl-CoA + propanoyl-CoA + 6 NADPH + 12 H(+) = 6-deoxyerythronolide B + 6 CO2 + 6 NADP(+) + 7 CoA + H2O</text>
        <dbReference type="Rhea" id="RHEA:23068"/>
        <dbReference type="ChEBI" id="CHEBI:15377"/>
        <dbReference type="ChEBI" id="CHEBI:15378"/>
        <dbReference type="ChEBI" id="CHEBI:16089"/>
        <dbReference type="ChEBI" id="CHEBI:16526"/>
        <dbReference type="ChEBI" id="CHEBI:57287"/>
        <dbReference type="ChEBI" id="CHEBI:57327"/>
        <dbReference type="ChEBI" id="CHEBI:57392"/>
        <dbReference type="ChEBI" id="CHEBI:57783"/>
        <dbReference type="ChEBI" id="CHEBI:58349"/>
        <dbReference type="EC" id="2.3.1.94"/>
    </reaction>
</comment>
<dbReference type="InterPro" id="IPR049552">
    <property type="entry name" value="PKS_DH_N"/>
</dbReference>
<dbReference type="InterPro" id="IPR014031">
    <property type="entry name" value="Ketoacyl_synth_C"/>
</dbReference>
<sequence>MTRLPRTDWKVQVVLRDESFPIAVVGLACRFPGAPDPVRFWELLHRGGHSITATPADRWAPAALGIPGRGAFLDAVADFDPDFFGISPREAAAMDPQQRLVLELGWEALEDAGHRPDAPRDRRTGVFLGVSADDYAKLSHGTEPGHHTMTGAQRGLIANRLSYVLGLRGPSITVDTAQSSSLVALHLACESLRNGESATALAGGVNLHLTPEGVVAAARWGGLSPNGRCATFDERADGYVPGEGGGLVVLKPLDRALADGDRVHAVIRGSAVNNDGGGRTLTTPDADAQRDVLRAACDRAGIDPGAISYVELHGTGTKAGDPVEAAALGTVIGSRRPGGAPLAVGSVKTNIGHLSGAAGIAGFIKAVLCLRHGRLVPSLNFTTPNPRIPLARLNLAVQTESADWTDDGPRTAGVSSFGMGGTNAHVVLTAPPATPPTGHAEPPTRVPLVLSAKSGPALRAQADRLRTLLDSTAVSPADVGHSLLSRSVFEHRAVVVGGGREELVSGLAALAGRVPAGNVVSGSVVSGGLGVLFSGQGAQWVGMGRGLYAAFPVFAEAFDEVCAAFGDGLRGVVFDGAEDLDDTGWAQPGLFAVEVALFRLLTSWGVSPGVLAGHSIGELAAAHVAGVWSLGDAVRVVAARGRLMAALPAGGAMVAVQATEDEVTGRGVDIAAVNGPDSVVLSGDEQQVLRVAAEFAALGRRTKRLRVSHAFHSVLMEPMLDEYRAVLEQVSYQGPSLPLVSTVTGALATDEVCDPGYWVGQVRGTVRFHDAVQAMTGVGTFVEVGPDAVLSGSVEGCVPLQRRDRDQVQSLASGLAGLHVRGVAVDWEAWFAGTGARVVDLPTYPFQRQTYWLDDTTRRTHVPPRPRKTAEEAPTGRSDLGAVVRASVAATLGRDQAADVDTGRTFKELGFDSQMAVELGQRLSEATGLRITGSAVYDHPTPALLAAHLLDQVAGEDRRDTRPRTPPVDEPVAIVGMACRLPGGVRSPEGLWRLLLAGDEAITPFPEGRGWDNAALYDPDPEHWGTSYTRAGGFLDDVAGFDPEFFGISPREALAMDPQQRLLLQTSWELFERAGVDALSLKGTRTGVYIGATPSDYGPRAAQAPDGFAGYLLTGTTPSVMSGRIAYTFGFEGPAVTVDTACSSSLVALHLAVRALRSGECELALAGGVTVMATPGMFLEFSRQRGLAPDGRCKAFSASADGTGWSEGVGMLLVERLSDARRNGHRVLAVVRGSAVNQDGASNGLTAPNGPSQQRVIRQALADAGLSASDVDVVEAHGTGTRLGDPIEAQALLATYGQGRDRPLWLGSLKSNIGHAQAAAGVAGVIKMVMALREGLLPKTLHVDEPTPEADWSSGAVELLTEARPWPAGDRVRRAGVSSFGISGTNAHVILEQADEPVAEESVTSVDLPVVPWVLSAKTPEALRARVDELLSGMGGTRPVDVGLSLLSRSVFEHRAVVVGGGRGELVSGSVVPGGLGVLFSGQGAQWVGMGRGLYAAFPVFAEAFDEVCAAFGDGLREVVFEGAEDLDDTGWAQPGLFAVEVALFRLLTSWGVSPAVLAGHSIGELAAAHVAGVWSLDDAVRVVAARGRLMAALPVGGAMVAVQATEEEVTGWGVDIAAVNGPDSVVLSGDEQQVLAVAAEFAALGRRTKRLRVSHAFHSVLMEPMLDEYRAVLEQVSYQAPNLPLISTVTGAVVSDEVCDPAYWIGQVRSTVRFHDAVQAMTGVRTFLEVGPGGALAGLVEHGVPVLRRGRDEVESAVTALAHLHVRGVGVEWQALFAGTGARVVDLPTYPFQNQRYWLDAGPGTDAAAVGLADVDHPVLGAEVDLADDDRVVLTGRLSTADHPWVADHVVLDAVLLPGTAFVELAVRAADRVGCRGIAELTLREPLVLVAGEAVQVQVVVGAPDAAGRRDIGVHSRPDPGGEADPVPWVRHAVGLLVPDEVEVSPAVPWPPSGAEPVDLADAYARLAGRGFAYGPAFRNLRAAWRRGDDVFAEVALADEQAVDAAAFGLHPALLDAALHAVVLAADSPRLPFSWSGVSLHATGATSLRVRLTRSGPGTTALVATDPAGRPVVTVTELAWRDVTPDRLAAGTRRHESLFTVAWTEPPVPAATGTGRWVRLGRDVPGLPELRVEVAGGAPVPRAVVALFDGGGPVVDAAHRAAVAALALVQDWVADDVLAEATLVVVTTTDLGASTVHGLVRTAQAEHPGRVVLVEAATDVDDTALASALATGEPQLRVRDGKTTAPRLARVPARADRAAVRFDPERTVLVTGAFGRLGALVARRLVTGHGVRHLLLLGRRGPATTGATALVAELTALGATCRVEACDAADRETLAAVLAAVPADHPLQGVVHAAGVLDDGVVTALTPERVAGVLRPKVDAAWHLHELTRGADLTAFVLFSSISGLVGAAGQGNYAAANTFLDALAEHRAGLGLPAQSLAWGLWDREGGMAGNLGDTDLTRMARAGVGVLPVRQGLDLFDAALAHGGALLAPLRLDTAAVRRRGEGVPALLRGLVRAPARPVAARAADDDNPLERLLAGVPGEERERVLLDLVRTEAAAVLGLPSPDRIDRDLPFKDVGFDSLASVELRNRLVATTGLRLPTTLLFDHPTPAHVVALLLADTAVAPDVAAPAAVADDPVVVVGMACRYPGGVASPEELWRLVVDGVDGITGFPTDRGWDLAVLYDPDPDRPGTSYTREGGFLHEAAGFDAAFFGISPREALAMDPQQRLLLETSWEALEHAGADPRALKGSRTGVFAGTMYHDYAPPLSRMPSELEGVFLTGNTGSVLSGRVAYTFGFEGPAVTVDTACSSSLVALHLAGQSLRSGECDLALAGGVTVMSTPGTFVEFSRQRGLASDGRCKAFSASADGTGWSEGVGVLVLERLSDARRNGRRVLAVVRGSAVNQDGASNGLTAPNGPSQQRVIRQALANAGLSPSDVDVVEAHGTGTRLGDPIEAQALLATYGQGRDRPLWLGSLKSNIGHAQAAAGVGGVIKMIMALREGVLPKTLHAEERTPEVDWSAGAVELLTEARPWPVGGRVRRAGVSSFGISGTNAHVILEQADVDGEVVPGRVGSPVVPWVLSARTPEALRAQAARLLPVVVDRSPVDVGFSLLSRSVFEYRAVVVGGAGALAAVAAGEQPVAAPGPGGGVVFVFPGQGAQWVGMAVGLLESSGVFARRLGECAAVLDPLTGWSLLDAVRSGTGFDRVDVVQPVLFAVMVSLAEVWRWLGVVPSAVVGHSQGEIAAACVAGALSLEDAARVVVLRSRAIRALSGAGGMLSVPLPEERVVPLLGVGVSVAAVNGPSSTVVSGDADAVRALRDELVAADVRARLIAVDYASHSAHVEAIESELAEVLAGIEPREAEIPLYSTVEGEPVGAALMDAGYWYRNLRRTVRFEEGVRAALADGHRVFVEVSPHPVLVVGMQETFDAVGVEAVAVGTLKRDEGGLDRVLQSAGEVFCHGVDVDWRSVFTDTGARVVDLPTYPFEHTRYWVELPAEAPTPADPAEADFWRDVTDDDVDAVADRLGVAPDEPLNAVLPALAAWRAARRDDAVVDGWRYRVTWVPLPGRAIARSAPSPAWLVVLGGTGAAAGVLDLLVARGLDVRGLVPVATGEERDVVARRVAEAVAGSEVTGVLSLLALDDSRHPGHPELPVAAPATLTLVQALGDAGVTAPLWCLTRGAVDVGDDPVVPDQAAVWGVARVAALEHPDRWGGVVDLPAALVDPAVDRVLGVLAGERDEDQVAVRGADAFGRRLSRAPRTRAARPWTPDGTVLITGGTGSIGSRMARWAAASGAGHVVLLSRRGPGDPGAAGLAAEVRDLGARVTVVACDVADRTALGGVLAGLRAGGERVGAVLHAAGAVDYRPLADTSVADFADALRTKVEGARNLHDLLEDDTAPLVLFSSIAGTWGSGDQTAYSAANSYLDALAAHRRRAGLAGTSIAWGSWGAGGMLAADVADRLDRGGVLPMDPDLAVRAMAAAVADGETALTVAAVDWARFHPAFAYHRPSPLLSDLPEVRALPADDEPVAGHGPSLAETLAPLHPDERAKALLDLVRGQVAAVLGHASPHEVGTDRAFREIGFDSLTAVELRNRLRVVTGLPLPAGVVFDFPTPAKLAAHLGALLLPGEDPGDPGDRALRELLAAIPVARLRAAGLVPALRALAEDTAPADPDDDPAIDEMDVDELIRMASRDA</sequence>
<evidence type="ECO:0000256" key="1">
    <source>
        <dbReference type="ARBA" id="ARBA00022450"/>
    </source>
</evidence>
<dbReference type="Gene3D" id="6.10.140.1830">
    <property type="match status" value="1"/>
</dbReference>
<dbReference type="InterPro" id="IPR009081">
    <property type="entry name" value="PP-bd_ACP"/>
</dbReference>
<dbReference type="Pfam" id="PF00550">
    <property type="entry name" value="PP-binding"/>
    <property type="match status" value="3"/>
</dbReference>
<dbReference type="InterPro" id="IPR014043">
    <property type="entry name" value="Acyl_transferase_dom"/>
</dbReference>
<dbReference type="CDD" id="cd08956">
    <property type="entry name" value="KR_3_FAS_SDR_x"/>
    <property type="match status" value="1"/>
</dbReference>
<dbReference type="PROSITE" id="PS52019">
    <property type="entry name" value="PKS_MFAS_DH"/>
    <property type="match status" value="1"/>
</dbReference>
<dbReference type="InterPro" id="IPR001227">
    <property type="entry name" value="Ac_transferase_dom_sf"/>
</dbReference>
<evidence type="ECO:0000256" key="9">
    <source>
        <dbReference type="ARBA" id="ARBA00060622"/>
    </source>
</evidence>
<dbReference type="PROSITE" id="PS00012">
    <property type="entry name" value="PHOSPHOPANTETHEINE"/>
    <property type="match status" value="2"/>
</dbReference>
<evidence type="ECO:0000256" key="4">
    <source>
        <dbReference type="ARBA" id="ARBA00022737"/>
    </source>
</evidence>
<dbReference type="SUPFAM" id="SSF53901">
    <property type="entry name" value="Thiolase-like"/>
    <property type="match status" value="3"/>
</dbReference>
<keyword evidence="6" id="KW-0012">Acyltransferase</keyword>
<comment type="subunit">
    <text evidence="10">Homodimer. Erythronolide synthase is composed of EryAI, EryAII and EryAIII multimodular (2 modules) polypeptides each coding for a functional synthase subunit which participates in 2 of the six FAS-like elongation steps required for formation of the polyketide. Module 1, 2, 3, 4, 5, and 6 participating in biosynthesis steps 1, 2, 3, 4, 5, and 6, respectively.</text>
</comment>
<evidence type="ECO:0000256" key="5">
    <source>
        <dbReference type="ARBA" id="ARBA00023268"/>
    </source>
</evidence>
<dbReference type="Pfam" id="PF14765">
    <property type="entry name" value="PS-DH"/>
    <property type="match status" value="1"/>
</dbReference>
<dbReference type="InterPro" id="IPR057326">
    <property type="entry name" value="KR_dom"/>
</dbReference>
<evidence type="ECO:0000256" key="2">
    <source>
        <dbReference type="ARBA" id="ARBA00022553"/>
    </source>
</evidence>
<dbReference type="Pfam" id="PF21089">
    <property type="entry name" value="PKS_DH_N"/>
    <property type="match status" value="1"/>
</dbReference>
<keyword evidence="1" id="KW-0596">Phosphopantetheine</keyword>
<dbReference type="InterPro" id="IPR006162">
    <property type="entry name" value="Ppantetheine_attach_site"/>
</dbReference>
<dbReference type="SUPFAM" id="SSF52151">
    <property type="entry name" value="FabD/lysophospholipase-like"/>
    <property type="match status" value="3"/>
</dbReference>
<dbReference type="InterPro" id="IPR018201">
    <property type="entry name" value="Ketoacyl_synth_AS"/>
</dbReference>
<dbReference type="GO" id="GO:0031177">
    <property type="term" value="F:phosphopantetheine binding"/>
    <property type="evidence" value="ECO:0007669"/>
    <property type="project" value="InterPro"/>
</dbReference>